<dbReference type="Proteomes" id="UP000253676">
    <property type="component" value="Unassembled WGS sequence"/>
</dbReference>
<dbReference type="OrthoDB" id="9796281at2"/>
<proteinExistence type="predicted"/>
<organism evidence="1 2">
    <name type="scientific">Flavobacterium psychrolimnae</name>
    <dbReference type="NCBI Taxonomy" id="249351"/>
    <lineage>
        <taxon>Bacteria</taxon>
        <taxon>Pseudomonadati</taxon>
        <taxon>Bacteroidota</taxon>
        <taxon>Flavobacteriia</taxon>
        <taxon>Flavobacteriales</taxon>
        <taxon>Flavobacteriaceae</taxon>
        <taxon>Flavobacterium</taxon>
    </lineage>
</organism>
<dbReference type="Pfam" id="PF08843">
    <property type="entry name" value="AbiEii"/>
    <property type="match status" value="1"/>
</dbReference>
<protein>
    <recommendedName>
        <fullName evidence="3">Nucleotidyl transferase AbiEii/AbiGii toxin family protein</fullName>
    </recommendedName>
</protein>
<evidence type="ECO:0000313" key="1">
    <source>
        <dbReference type="EMBL" id="RBN51423.1"/>
    </source>
</evidence>
<name>A0A366B451_9FLAO</name>
<dbReference type="RefSeq" id="WP_113633802.1">
    <property type="nucleotide sequence ID" value="NZ_QNUX01000002.1"/>
</dbReference>
<gene>
    <name evidence="1" type="ORF">DR980_03095</name>
</gene>
<keyword evidence="2" id="KW-1185">Reference proteome</keyword>
<sequence length="255" mass="29174">MKAVTPAIIKAIIELQTLPTVSKFTLGGGTNLALQFNHRVSDDIDFFYDGIIGKEGFKNIENEVKKYFGTKAKSFDDPCDINDQYCFLRFFLDLEDGLTIKVEMLQNMKNLFGVEVNQGINLLSKKDIGLFKLISTSNRSTKKDIYDLDFISDTISLIDLYEDLKAKTLKFNKEEDKTIFDLSKNKTPIDNPELLLKFEDNSDYSKFPSHTNDTIQIIDGSKTWIEAKISWRSKVRRLYSHLGKDFPGPKGIKIK</sequence>
<accession>A0A366B451</accession>
<evidence type="ECO:0008006" key="3">
    <source>
        <dbReference type="Google" id="ProtNLM"/>
    </source>
</evidence>
<dbReference type="EMBL" id="QNUX01000002">
    <property type="protein sequence ID" value="RBN51423.1"/>
    <property type="molecule type" value="Genomic_DNA"/>
</dbReference>
<evidence type="ECO:0000313" key="2">
    <source>
        <dbReference type="Proteomes" id="UP000253676"/>
    </source>
</evidence>
<comment type="caution">
    <text evidence="1">The sequence shown here is derived from an EMBL/GenBank/DDBJ whole genome shotgun (WGS) entry which is preliminary data.</text>
</comment>
<dbReference type="InterPro" id="IPR014942">
    <property type="entry name" value="AbiEii"/>
</dbReference>
<dbReference type="AlphaFoldDB" id="A0A366B451"/>
<reference evidence="1 2" key="1">
    <citation type="submission" date="2018-07" db="EMBL/GenBank/DDBJ databases">
        <title>Complete genome sequence of Flavobacterium psychrolimnae LMG 22018.</title>
        <authorList>
            <person name="Kim D.-U."/>
        </authorList>
    </citation>
    <scope>NUCLEOTIDE SEQUENCE [LARGE SCALE GENOMIC DNA]</scope>
    <source>
        <strain evidence="1 2">LMG 22018</strain>
    </source>
</reference>